<sequence>MVVVASAAVASGVVLTIAVPLAALHELILKRQKVNMKKHLPQIKKKVNFGCERPACATRAPAELPLTMSEEKALEAALTVPLPLPPYKSALCQSPSPPAYDDTFEEKMMAHVERPAVRFAQMA</sequence>
<name>A0AAN5DGZ0_9BILA</name>
<comment type="caution">
    <text evidence="2">The sequence shown here is derived from an EMBL/GenBank/DDBJ whole genome shotgun (WGS) entry which is preliminary data.</text>
</comment>
<evidence type="ECO:0000313" key="2">
    <source>
        <dbReference type="EMBL" id="GMR61945.1"/>
    </source>
</evidence>
<dbReference type="Proteomes" id="UP001328107">
    <property type="component" value="Unassembled WGS sequence"/>
</dbReference>
<feature type="transmembrane region" description="Helical" evidence="1">
    <location>
        <begin position="6"/>
        <end position="29"/>
    </location>
</feature>
<protein>
    <submittedName>
        <fullName evidence="2">Uncharacterized protein</fullName>
    </submittedName>
</protein>
<accession>A0AAN5DGZ0</accession>
<organism evidence="2 3">
    <name type="scientific">Pristionchus mayeri</name>
    <dbReference type="NCBI Taxonomy" id="1317129"/>
    <lineage>
        <taxon>Eukaryota</taxon>
        <taxon>Metazoa</taxon>
        <taxon>Ecdysozoa</taxon>
        <taxon>Nematoda</taxon>
        <taxon>Chromadorea</taxon>
        <taxon>Rhabditida</taxon>
        <taxon>Rhabditina</taxon>
        <taxon>Diplogasteromorpha</taxon>
        <taxon>Diplogasteroidea</taxon>
        <taxon>Neodiplogasteridae</taxon>
        <taxon>Pristionchus</taxon>
    </lineage>
</organism>
<dbReference type="AlphaFoldDB" id="A0AAN5DGZ0"/>
<gene>
    <name evidence="2" type="ORF">PMAYCL1PPCAC_32140</name>
</gene>
<keyword evidence="1" id="KW-1133">Transmembrane helix</keyword>
<dbReference type="EMBL" id="BTRK01000006">
    <property type="protein sequence ID" value="GMR61945.1"/>
    <property type="molecule type" value="Genomic_DNA"/>
</dbReference>
<evidence type="ECO:0000313" key="3">
    <source>
        <dbReference type="Proteomes" id="UP001328107"/>
    </source>
</evidence>
<keyword evidence="3" id="KW-1185">Reference proteome</keyword>
<proteinExistence type="predicted"/>
<evidence type="ECO:0000256" key="1">
    <source>
        <dbReference type="SAM" id="Phobius"/>
    </source>
</evidence>
<reference evidence="3" key="1">
    <citation type="submission" date="2022-10" db="EMBL/GenBank/DDBJ databases">
        <title>Genome assembly of Pristionchus species.</title>
        <authorList>
            <person name="Yoshida K."/>
            <person name="Sommer R.J."/>
        </authorList>
    </citation>
    <scope>NUCLEOTIDE SEQUENCE [LARGE SCALE GENOMIC DNA]</scope>
    <source>
        <strain evidence="3">RS5460</strain>
    </source>
</reference>
<keyword evidence="1" id="KW-0812">Transmembrane</keyword>
<keyword evidence="1" id="KW-0472">Membrane</keyword>